<feature type="transmembrane region" description="Helical" evidence="7">
    <location>
        <begin position="430"/>
        <end position="449"/>
    </location>
</feature>
<protein>
    <submittedName>
        <fullName evidence="9">Transporter/ MFS family protein/Sugar-proton symporter</fullName>
    </submittedName>
</protein>
<gene>
    <name evidence="9" type="ORF">QR46_1883</name>
</gene>
<organism evidence="9 10">
    <name type="scientific">Giardia duodenalis assemblage B</name>
    <dbReference type="NCBI Taxonomy" id="1394984"/>
    <lineage>
        <taxon>Eukaryota</taxon>
        <taxon>Metamonada</taxon>
        <taxon>Diplomonadida</taxon>
        <taxon>Hexamitidae</taxon>
        <taxon>Giardiinae</taxon>
        <taxon>Giardia</taxon>
    </lineage>
</organism>
<keyword evidence="3 7" id="KW-0812">Transmembrane</keyword>
<keyword evidence="5 7" id="KW-0472">Membrane</keyword>
<dbReference type="EMBL" id="JXTI01000043">
    <property type="protein sequence ID" value="KWX14122.1"/>
    <property type="molecule type" value="Genomic_DNA"/>
</dbReference>
<evidence type="ECO:0000256" key="3">
    <source>
        <dbReference type="ARBA" id="ARBA00022692"/>
    </source>
</evidence>
<feature type="transmembrane region" description="Helical" evidence="7">
    <location>
        <begin position="164"/>
        <end position="185"/>
    </location>
</feature>
<dbReference type="InterPro" id="IPR005828">
    <property type="entry name" value="MFS_sugar_transport-like"/>
</dbReference>
<proteinExistence type="predicted"/>
<evidence type="ECO:0000256" key="7">
    <source>
        <dbReference type="SAM" id="Phobius"/>
    </source>
</evidence>
<feature type="transmembrane region" description="Helical" evidence="7">
    <location>
        <begin position="27"/>
        <end position="46"/>
    </location>
</feature>
<dbReference type="InterPro" id="IPR020846">
    <property type="entry name" value="MFS_dom"/>
</dbReference>
<feature type="compositionally biased region" description="Polar residues" evidence="6">
    <location>
        <begin position="271"/>
        <end position="282"/>
    </location>
</feature>
<feature type="transmembrane region" description="Helical" evidence="7">
    <location>
        <begin position="363"/>
        <end position="386"/>
    </location>
</feature>
<sequence>MVSWGWESVNTLFLIIEMHCIQEKTSIPLLVSLILAGGFNIGSVLANVPVTVLRAYAQVVGGFDPDATDTRNRTILSFLTSSIVIGSLVSIFITAPIVNKIGRKSACILFSVLVSIFLALTLIPVSYLYLIIIRFFAGIPSTSFLIVFPAWISELSPDAIRGRLTSCLQLGNSTGTFLVYLLVIVVKHWPFMWQIPTGFTIFSCLVTFILAIPIRESPSDNSPNHEQSHHRQQQPSSIEMNQTAVSATSLCTDTSVPSHSATLDTGEKSTDPTGLSSTPTDSPVSLKEIFCNRIYRRSILISVCMPLMQQGIGVNAILTYAGSIFRQLDFPDSDVIGASLLALWCVLSGILAVPLVERKGRRYLIFIGMPIILFSLILLAFSYLITNQTLTTVFLLVAIALYFFAFSFSIGPLIFTVCGESFPQRIRMRLMSFTFLIFRIITIIVMTSFPYMLGILYVTFFVYFCIGLVSTILCWFALPELKQKSPEEIEKAMLTEHVFELFTLTGKTVRKRSSVRPVENHVN</sequence>
<feature type="transmembrane region" description="Helical" evidence="7">
    <location>
        <begin position="335"/>
        <end position="356"/>
    </location>
</feature>
<dbReference type="GO" id="GO:0016020">
    <property type="term" value="C:membrane"/>
    <property type="evidence" value="ECO:0007669"/>
    <property type="project" value="UniProtKB-SubCell"/>
</dbReference>
<feature type="region of interest" description="Disordered" evidence="6">
    <location>
        <begin position="219"/>
        <end position="238"/>
    </location>
</feature>
<reference evidence="9 10" key="1">
    <citation type="journal article" date="2015" name="Mol. Biochem. Parasitol.">
        <title>Identification of polymorphic genes for use in assemblage B genotyping assays through comparative genomics of multiple assemblage B Giardia duodenalis isolates.</title>
        <authorList>
            <person name="Wielinga C."/>
            <person name="Thompson R.C."/>
            <person name="Monis P."/>
            <person name="Ryan U."/>
        </authorList>
    </citation>
    <scope>NUCLEOTIDE SEQUENCE [LARGE SCALE GENOMIC DNA]</scope>
    <source>
        <strain evidence="9 10">BAH15c1</strain>
    </source>
</reference>
<dbReference type="InterPro" id="IPR036259">
    <property type="entry name" value="MFS_trans_sf"/>
</dbReference>
<keyword evidence="2" id="KW-0813">Transport</keyword>
<evidence type="ECO:0000256" key="1">
    <source>
        <dbReference type="ARBA" id="ARBA00004141"/>
    </source>
</evidence>
<dbReference type="SUPFAM" id="SSF103473">
    <property type="entry name" value="MFS general substrate transporter"/>
    <property type="match status" value="1"/>
</dbReference>
<feature type="transmembrane region" description="Helical" evidence="7">
    <location>
        <begin position="131"/>
        <end position="152"/>
    </location>
</feature>
<evidence type="ECO:0000313" key="10">
    <source>
        <dbReference type="Proteomes" id="UP000070089"/>
    </source>
</evidence>
<feature type="transmembrane region" description="Helical" evidence="7">
    <location>
        <begin position="75"/>
        <end position="95"/>
    </location>
</feature>
<evidence type="ECO:0000259" key="8">
    <source>
        <dbReference type="PROSITE" id="PS50850"/>
    </source>
</evidence>
<comment type="subcellular location">
    <subcellularLocation>
        <location evidence="1">Membrane</location>
        <topology evidence="1">Multi-pass membrane protein</topology>
    </subcellularLocation>
</comment>
<name>A0A132NWQ2_GIAIN</name>
<dbReference type="InterPro" id="IPR003663">
    <property type="entry name" value="Sugar/inositol_transpt"/>
</dbReference>
<comment type="caution">
    <text evidence="9">The sequence shown here is derived from an EMBL/GenBank/DDBJ whole genome shotgun (WGS) entry which is preliminary data.</text>
</comment>
<dbReference type="Proteomes" id="UP000070089">
    <property type="component" value="Unassembled WGS sequence"/>
</dbReference>
<feature type="domain" description="Major facilitator superfamily (MFS) profile" evidence="8">
    <location>
        <begin position="26"/>
        <end position="482"/>
    </location>
</feature>
<dbReference type="OrthoDB" id="4142200at2759"/>
<feature type="region of interest" description="Disordered" evidence="6">
    <location>
        <begin position="253"/>
        <end position="282"/>
    </location>
</feature>
<feature type="transmembrane region" description="Helical" evidence="7">
    <location>
        <begin position="191"/>
        <end position="212"/>
    </location>
</feature>
<accession>A0A132NWQ2</accession>
<dbReference type="PANTHER" id="PTHR48020">
    <property type="entry name" value="PROTON MYO-INOSITOL COTRANSPORTER"/>
    <property type="match status" value="1"/>
</dbReference>
<evidence type="ECO:0000313" key="9">
    <source>
        <dbReference type="EMBL" id="KWX14122.1"/>
    </source>
</evidence>
<keyword evidence="4 7" id="KW-1133">Transmembrane helix</keyword>
<feature type="transmembrane region" description="Helical" evidence="7">
    <location>
        <begin position="299"/>
        <end position="323"/>
    </location>
</feature>
<evidence type="ECO:0000256" key="2">
    <source>
        <dbReference type="ARBA" id="ARBA00022448"/>
    </source>
</evidence>
<feature type="transmembrane region" description="Helical" evidence="7">
    <location>
        <begin position="107"/>
        <end position="125"/>
    </location>
</feature>
<feature type="transmembrane region" description="Helical" evidence="7">
    <location>
        <begin position="392"/>
        <end position="418"/>
    </location>
</feature>
<dbReference type="PANTHER" id="PTHR48020:SF12">
    <property type="entry name" value="PROTON MYO-INOSITOL COTRANSPORTER"/>
    <property type="match status" value="1"/>
</dbReference>
<evidence type="ECO:0000256" key="4">
    <source>
        <dbReference type="ARBA" id="ARBA00022989"/>
    </source>
</evidence>
<dbReference type="Pfam" id="PF00083">
    <property type="entry name" value="Sugar_tr"/>
    <property type="match status" value="1"/>
</dbReference>
<feature type="compositionally biased region" description="Polar residues" evidence="6">
    <location>
        <begin position="253"/>
        <end position="263"/>
    </location>
</feature>
<evidence type="ECO:0000256" key="5">
    <source>
        <dbReference type="ARBA" id="ARBA00023136"/>
    </source>
</evidence>
<dbReference type="VEuPathDB" id="GiardiaDB:QR46_1883"/>
<dbReference type="AlphaFoldDB" id="A0A132NWQ2"/>
<dbReference type="PRINTS" id="PR00171">
    <property type="entry name" value="SUGRTRNSPORT"/>
</dbReference>
<dbReference type="InterPro" id="IPR050814">
    <property type="entry name" value="Myo-inositol_Transporter"/>
</dbReference>
<evidence type="ECO:0000256" key="6">
    <source>
        <dbReference type="SAM" id="MobiDB-lite"/>
    </source>
</evidence>
<dbReference type="PROSITE" id="PS50850">
    <property type="entry name" value="MFS"/>
    <property type="match status" value="1"/>
</dbReference>
<dbReference type="Gene3D" id="1.20.1250.20">
    <property type="entry name" value="MFS general substrate transporter like domains"/>
    <property type="match status" value="1"/>
</dbReference>
<feature type="transmembrane region" description="Helical" evidence="7">
    <location>
        <begin position="455"/>
        <end position="478"/>
    </location>
</feature>
<dbReference type="GO" id="GO:0022857">
    <property type="term" value="F:transmembrane transporter activity"/>
    <property type="evidence" value="ECO:0007669"/>
    <property type="project" value="InterPro"/>
</dbReference>